<accession>A0A5J4TQM4</accession>
<comment type="caution">
    <text evidence="1">The sequence shown here is derived from an EMBL/GenBank/DDBJ whole genome shotgun (WGS) entry which is preliminary data.</text>
</comment>
<protein>
    <submittedName>
        <fullName evidence="1">Uncharacterized protein</fullName>
    </submittedName>
</protein>
<evidence type="ECO:0000313" key="1">
    <source>
        <dbReference type="EMBL" id="KAA6360724.1"/>
    </source>
</evidence>
<dbReference type="Proteomes" id="UP000324800">
    <property type="component" value="Unassembled WGS sequence"/>
</dbReference>
<gene>
    <name evidence="1" type="ORF">EZS28_043749</name>
</gene>
<dbReference type="AlphaFoldDB" id="A0A5J4TQM4"/>
<reference evidence="1 2" key="1">
    <citation type="submission" date="2019-03" db="EMBL/GenBank/DDBJ databases">
        <title>Single cell metagenomics reveals metabolic interactions within the superorganism composed of flagellate Streblomastix strix and complex community of Bacteroidetes bacteria on its surface.</title>
        <authorList>
            <person name="Treitli S.C."/>
            <person name="Kolisko M."/>
            <person name="Husnik F."/>
            <person name="Keeling P."/>
            <person name="Hampl V."/>
        </authorList>
    </citation>
    <scope>NUCLEOTIDE SEQUENCE [LARGE SCALE GENOMIC DNA]</scope>
    <source>
        <strain evidence="1">ST1C</strain>
    </source>
</reference>
<dbReference type="EMBL" id="SNRW01026543">
    <property type="protein sequence ID" value="KAA6360724.1"/>
    <property type="molecule type" value="Genomic_DNA"/>
</dbReference>
<feature type="non-terminal residue" evidence="1">
    <location>
        <position position="406"/>
    </location>
</feature>
<organism evidence="1 2">
    <name type="scientific">Streblomastix strix</name>
    <dbReference type="NCBI Taxonomy" id="222440"/>
    <lineage>
        <taxon>Eukaryota</taxon>
        <taxon>Metamonada</taxon>
        <taxon>Preaxostyla</taxon>
        <taxon>Oxymonadida</taxon>
        <taxon>Streblomastigidae</taxon>
        <taxon>Streblomastix</taxon>
    </lineage>
</organism>
<name>A0A5J4TQM4_9EUKA</name>
<sequence>MVSVESYFTNEIEQALIANAEDYAFSAESMTLWVYNEQYQWVNTNVDNPSEVIPKSSTIPKKDGQMGEIGEETTYAAGDHIHPMNTSTAKPLMNSSDGSAGSAATYARSDHVHPIDSNLMLNSILGVQGEGNAITDIQVYENQLVLYKLATFIDTVSTQTITGAKTFTTPISIYEATPSDLLTSGGYKSETNFVRTTNAVDETITGTKTFNNNVIAAGFKTPSGTDQQLLLANGSTKPLSELSVNDSNYVKKTGQTVQVIDGKIRKGIEEDQEESEDSDNEYFLTYGQMRGQFVTLDSQQTITDTKTFNNNVIAAGFKTPSGTAIDVLLTDGTTAPLNNKISRAYSSGAGGYIRLCVFPIGTSIGSPYIQFKVTCNTNSMQTIDLFPQYTVNGIIDLYGKITAPQY</sequence>
<proteinExistence type="predicted"/>
<evidence type="ECO:0000313" key="2">
    <source>
        <dbReference type="Proteomes" id="UP000324800"/>
    </source>
</evidence>